<sequence>MAEFSEDCKGCGLLGARVQGGEYERAGGHWHCLCWNRRFGGEFKSAQRNCGAPGRGAAVGERCASMLPVPC</sequence>
<dbReference type="Proteomes" id="UP000335636">
    <property type="component" value="Unassembled WGS sequence"/>
</dbReference>
<evidence type="ECO:0000313" key="3">
    <source>
        <dbReference type="Proteomes" id="UP000335636"/>
    </source>
</evidence>
<reference evidence="1" key="2">
    <citation type="submission" date="2020-08" db="EMBL/GenBank/DDBJ databases">
        <authorList>
            <person name="Shumante A."/>
            <person name="Zimin A.V."/>
            <person name="Puiu D."/>
            <person name="Salzberg S.L."/>
        </authorList>
    </citation>
    <scope>NUCLEOTIDE SEQUENCE</scope>
    <source>
        <strain evidence="1">WC2-LM</strain>
        <tissue evidence="1">Liver</tissue>
    </source>
</reference>
<dbReference type="EMBL" id="CABDUW010000284">
    <property type="protein sequence ID" value="VTJ64850.1"/>
    <property type="molecule type" value="Genomic_DNA"/>
</dbReference>
<name>A0A5E4B704_MARMO</name>
<dbReference type="AlphaFoldDB" id="A0A5E4B704"/>
<proteinExistence type="predicted"/>
<keyword evidence="3" id="KW-1185">Reference proteome</keyword>
<reference evidence="2 3" key="1">
    <citation type="submission" date="2019-04" db="EMBL/GenBank/DDBJ databases">
        <authorList>
            <person name="Alioto T."/>
            <person name="Alioto T."/>
        </authorList>
    </citation>
    <scope>NUCLEOTIDE SEQUENCE [LARGE SCALE GENOMIC DNA]</scope>
</reference>
<protein>
    <submittedName>
        <fullName evidence="2">Uncharacterized protein</fullName>
    </submittedName>
</protein>
<gene>
    <name evidence="1" type="ORF">GHT09_005613</name>
    <name evidence="2" type="ORF">MONAX_5E013198</name>
</gene>
<evidence type="ECO:0000313" key="2">
    <source>
        <dbReference type="EMBL" id="VTJ64850.1"/>
    </source>
</evidence>
<evidence type="ECO:0000313" key="1">
    <source>
        <dbReference type="EMBL" id="KAF7482988.1"/>
    </source>
</evidence>
<dbReference type="Proteomes" id="UP000662637">
    <property type="component" value="Unassembled WGS sequence"/>
</dbReference>
<organism evidence="2 3">
    <name type="scientific">Marmota monax</name>
    <name type="common">Woodchuck</name>
    <dbReference type="NCBI Taxonomy" id="9995"/>
    <lineage>
        <taxon>Eukaryota</taxon>
        <taxon>Metazoa</taxon>
        <taxon>Chordata</taxon>
        <taxon>Craniata</taxon>
        <taxon>Vertebrata</taxon>
        <taxon>Euteleostomi</taxon>
        <taxon>Mammalia</taxon>
        <taxon>Eutheria</taxon>
        <taxon>Euarchontoglires</taxon>
        <taxon>Glires</taxon>
        <taxon>Rodentia</taxon>
        <taxon>Sciuromorpha</taxon>
        <taxon>Sciuridae</taxon>
        <taxon>Xerinae</taxon>
        <taxon>Marmotini</taxon>
        <taxon>Marmota</taxon>
    </lineage>
</organism>
<dbReference type="EMBL" id="WJEC01000480">
    <property type="protein sequence ID" value="KAF7482988.1"/>
    <property type="molecule type" value="Genomic_DNA"/>
</dbReference>
<accession>A0A5E4B704</accession>